<feature type="transmembrane region" description="Helical" evidence="1">
    <location>
        <begin position="154"/>
        <end position="179"/>
    </location>
</feature>
<dbReference type="RefSeq" id="WP_154791304.1">
    <property type="nucleotide sequence ID" value="NZ_WMBB01000017.1"/>
</dbReference>
<organism evidence="2 3">
    <name type="scientific">Nocardia aurantiaca</name>
    <dbReference type="NCBI Taxonomy" id="2675850"/>
    <lineage>
        <taxon>Bacteria</taxon>
        <taxon>Bacillati</taxon>
        <taxon>Actinomycetota</taxon>
        <taxon>Actinomycetes</taxon>
        <taxon>Mycobacteriales</taxon>
        <taxon>Nocardiaceae</taxon>
        <taxon>Nocardia</taxon>
    </lineage>
</organism>
<feature type="transmembrane region" description="Helical" evidence="1">
    <location>
        <begin position="237"/>
        <end position="256"/>
    </location>
</feature>
<feature type="transmembrane region" description="Helical" evidence="1">
    <location>
        <begin position="75"/>
        <end position="93"/>
    </location>
</feature>
<keyword evidence="1" id="KW-0472">Membrane</keyword>
<feature type="transmembrane region" description="Helical" evidence="1">
    <location>
        <begin position="17"/>
        <end position="38"/>
    </location>
</feature>
<comment type="caution">
    <text evidence="2">The sequence shown here is derived from an EMBL/GenBank/DDBJ whole genome shotgun (WGS) entry which is preliminary data.</text>
</comment>
<dbReference type="GO" id="GO:0005886">
    <property type="term" value="C:plasma membrane"/>
    <property type="evidence" value="ECO:0007669"/>
    <property type="project" value="UniProtKB-SubCell"/>
</dbReference>
<dbReference type="GO" id="GO:0140359">
    <property type="term" value="F:ABC-type transporter activity"/>
    <property type="evidence" value="ECO:0007669"/>
    <property type="project" value="InterPro"/>
</dbReference>
<evidence type="ECO:0000313" key="2">
    <source>
        <dbReference type="EMBL" id="MTE16881.1"/>
    </source>
</evidence>
<dbReference type="EMBL" id="WMBB01000017">
    <property type="protein sequence ID" value="MTE16881.1"/>
    <property type="molecule type" value="Genomic_DNA"/>
</dbReference>
<keyword evidence="3" id="KW-1185">Reference proteome</keyword>
<feature type="transmembrane region" description="Helical" evidence="1">
    <location>
        <begin position="124"/>
        <end position="148"/>
    </location>
</feature>
<sequence length="264" mass="27950">MFGTVYSKCLRDQRRGLIGWSLGIVALVLLESALWPSISHISGFQELLNNYPESLRKLFSIDEFTTGTGFLNTELYSVMLPILFLVFAVSRGARAIAGEEETGTLEVLLVTRVTPIRLLLEQSAVLFSGLILLGTVLFTAVVTFSAIFGMHVGIGAAATGSVAMIVLAAPFGAVGLAVGAATGRRLIALAVASVLAVGAYVLYAASRIVDAVRPWGPWSPFHQVLTVGPMGAGLRLGYLWLAVAAAVFIVAALPVFDRRDITGV</sequence>
<proteinExistence type="predicted"/>
<dbReference type="Pfam" id="PF12679">
    <property type="entry name" value="ABC2_membrane_2"/>
    <property type="match status" value="1"/>
</dbReference>
<dbReference type="AlphaFoldDB" id="A0A6I3L5V5"/>
<name>A0A6I3L5V5_9NOCA</name>
<evidence type="ECO:0000256" key="1">
    <source>
        <dbReference type="SAM" id="Phobius"/>
    </source>
</evidence>
<evidence type="ECO:0000313" key="3">
    <source>
        <dbReference type="Proteomes" id="UP000432464"/>
    </source>
</evidence>
<reference evidence="2 3" key="1">
    <citation type="submission" date="2019-11" db="EMBL/GenBank/DDBJ databases">
        <title>Nocardia sp. nov. CT2-14 isolated from soil.</title>
        <authorList>
            <person name="Kanchanasin P."/>
            <person name="Tanasupawat S."/>
            <person name="Yuki M."/>
            <person name="Kudo T."/>
        </authorList>
    </citation>
    <scope>NUCLEOTIDE SEQUENCE [LARGE SCALE GENOMIC DNA]</scope>
    <source>
        <strain evidence="2 3">CT2-14</strain>
    </source>
</reference>
<keyword evidence="1" id="KW-1133">Transmembrane helix</keyword>
<keyword evidence="1" id="KW-0812">Transmembrane</keyword>
<accession>A0A6I3L5V5</accession>
<protein>
    <submittedName>
        <fullName evidence="2">ABC transporter permease subunit</fullName>
    </submittedName>
</protein>
<gene>
    <name evidence="2" type="ORF">GLP40_29575</name>
</gene>
<dbReference type="Proteomes" id="UP000432464">
    <property type="component" value="Unassembled WGS sequence"/>
</dbReference>
<feature type="transmembrane region" description="Helical" evidence="1">
    <location>
        <begin position="186"/>
        <end position="205"/>
    </location>
</feature>